<evidence type="ECO:0000313" key="9">
    <source>
        <dbReference type="Proteomes" id="UP001301140"/>
    </source>
</evidence>
<comment type="similarity">
    <text evidence="6">Belongs to the binding-protein-dependent transport system permease family.</text>
</comment>
<evidence type="ECO:0000256" key="6">
    <source>
        <dbReference type="RuleBase" id="RU363032"/>
    </source>
</evidence>
<dbReference type="Proteomes" id="UP001301140">
    <property type="component" value="Unassembled WGS sequence"/>
</dbReference>
<accession>A0AAP3UYN0</accession>
<comment type="subcellular location">
    <subcellularLocation>
        <location evidence="1 6">Cell membrane</location>
        <topology evidence="1 6">Multi-pass membrane protein</topology>
    </subcellularLocation>
</comment>
<dbReference type="PANTHER" id="PTHR30043">
    <property type="entry name" value="PHOSPHONATES TRANSPORT SYSTEM PERMEASE PROTEIN"/>
    <property type="match status" value="1"/>
</dbReference>
<proteinExistence type="inferred from homology"/>
<evidence type="ECO:0000256" key="1">
    <source>
        <dbReference type="ARBA" id="ARBA00004651"/>
    </source>
</evidence>
<dbReference type="AlphaFoldDB" id="A0AAP3UYN0"/>
<dbReference type="CDD" id="cd06261">
    <property type="entry name" value="TM_PBP2"/>
    <property type="match status" value="1"/>
</dbReference>
<evidence type="ECO:0000259" key="7">
    <source>
        <dbReference type="PROSITE" id="PS50928"/>
    </source>
</evidence>
<dbReference type="InterPro" id="IPR035906">
    <property type="entry name" value="MetI-like_sf"/>
</dbReference>
<dbReference type="SUPFAM" id="SSF161098">
    <property type="entry name" value="MetI-like"/>
    <property type="match status" value="1"/>
</dbReference>
<dbReference type="EMBL" id="JARGEQ010000047">
    <property type="protein sequence ID" value="MDF1585835.1"/>
    <property type="molecule type" value="Genomic_DNA"/>
</dbReference>
<keyword evidence="4 6" id="KW-1133">Transmembrane helix</keyword>
<feature type="domain" description="ABC transmembrane type-1" evidence="7">
    <location>
        <begin position="90"/>
        <end position="273"/>
    </location>
</feature>
<dbReference type="RefSeq" id="WP_327788256.1">
    <property type="nucleotide sequence ID" value="NZ_JARGEQ010000047.1"/>
</dbReference>
<dbReference type="NCBIfam" id="TIGR01097">
    <property type="entry name" value="PhnE"/>
    <property type="match status" value="1"/>
</dbReference>
<comment type="caution">
    <text evidence="8">The sequence shown here is derived from an EMBL/GenBank/DDBJ whole genome shotgun (WGS) entry which is preliminary data.</text>
</comment>
<organism evidence="8 9">
    <name type="scientific">Marinimicrococcus flavescens</name>
    <dbReference type="NCBI Taxonomy" id="3031815"/>
    <lineage>
        <taxon>Bacteria</taxon>
        <taxon>Pseudomonadati</taxon>
        <taxon>Pseudomonadota</taxon>
        <taxon>Alphaproteobacteria</taxon>
        <taxon>Geminicoccales</taxon>
        <taxon>Geminicoccaceae</taxon>
        <taxon>Marinimicrococcus</taxon>
    </lineage>
</organism>
<evidence type="ECO:0000256" key="5">
    <source>
        <dbReference type="ARBA" id="ARBA00023136"/>
    </source>
</evidence>
<feature type="transmembrane region" description="Helical" evidence="6">
    <location>
        <begin position="32"/>
        <end position="51"/>
    </location>
</feature>
<dbReference type="GO" id="GO:0015416">
    <property type="term" value="F:ABC-type phosphonate transporter activity"/>
    <property type="evidence" value="ECO:0007669"/>
    <property type="project" value="InterPro"/>
</dbReference>
<dbReference type="InterPro" id="IPR005769">
    <property type="entry name" value="PhnE/PtxC"/>
</dbReference>
<dbReference type="Pfam" id="PF00528">
    <property type="entry name" value="BPD_transp_1"/>
    <property type="match status" value="1"/>
</dbReference>
<keyword evidence="5 6" id="KW-0472">Membrane</keyword>
<feature type="transmembrane region" description="Helical" evidence="6">
    <location>
        <begin position="141"/>
        <end position="164"/>
    </location>
</feature>
<evidence type="ECO:0000313" key="8">
    <source>
        <dbReference type="EMBL" id="MDF1585835.1"/>
    </source>
</evidence>
<evidence type="ECO:0000256" key="3">
    <source>
        <dbReference type="ARBA" id="ARBA00022692"/>
    </source>
</evidence>
<keyword evidence="9" id="KW-1185">Reference proteome</keyword>
<feature type="transmembrane region" description="Helical" evidence="6">
    <location>
        <begin position="95"/>
        <end position="120"/>
    </location>
</feature>
<keyword evidence="3 6" id="KW-0812">Transmembrane</keyword>
<protein>
    <submittedName>
        <fullName evidence="8">Phosphonate ABC transporter, permease protein PhnE</fullName>
    </submittedName>
</protein>
<evidence type="ECO:0000256" key="2">
    <source>
        <dbReference type="ARBA" id="ARBA00022448"/>
    </source>
</evidence>
<dbReference type="Gene3D" id="1.10.3720.10">
    <property type="entry name" value="MetI-like"/>
    <property type="match status" value="1"/>
</dbReference>
<feature type="transmembrane region" description="Helical" evidence="6">
    <location>
        <begin position="251"/>
        <end position="272"/>
    </location>
</feature>
<dbReference type="PROSITE" id="PS50928">
    <property type="entry name" value="ABC_TM1"/>
    <property type="match status" value="1"/>
</dbReference>
<sequence length="286" mass="31150">MSMTLAAAGTAVPAARERHPEVFAAAARRKRRFQIALLVLAAYLAWSCWLFEITPARVFGGLDKMAVVLRQMLVWKDMASWDYAGIFEGLAQTLAMAFLGTLVAALVAVPLGFLGARNVNGVKLLRWPVRRLFDLLRGIDTLVWALVFVRAVGLGPLAGVLAIMTSDTGTLGKLYAEAVENVDRKPMEGVRATGANAFQELRFGALPQVLPVFLSQALYFFESNTRSATVLGVVGAGGIGLQLSDRIRVQYWDQACFIIVLILLTVAIIDLLSRKIRERFIGAPGT</sequence>
<gene>
    <name evidence="8" type="primary">phnE</name>
    <name evidence="8" type="ORF">PZ740_05490</name>
</gene>
<name>A0AAP3UYN0_9PROT</name>
<evidence type="ECO:0000256" key="4">
    <source>
        <dbReference type="ARBA" id="ARBA00022989"/>
    </source>
</evidence>
<dbReference type="PANTHER" id="PTHR30043:SF9">
    <property type="entry name" value="PHOSPHONATES TRANSPORT SYSTEM PERMEASE PROTEIN"/>
    <property type="match status" value="1"/>
</dbReference>
<reference evidence="8 9" key="1">
    <citation type="submission" date="2023-03" db="EMBL/GenBank/DDBJ databases">
        <title>YIM 152171 draft genome.</title>
        <authorList>
            <person name="Yang Z."/>
        </authorList>
    </citation>
    <scope>NUCLEOTIDE SEQUENCE [LARGE SCALE GENOMIC DNA]</scope>
    <source>
        <strain evidence="8 9">YIM 152171</strain>
    </source>
</reference>
<keyword evidence="2 6" id="KW-0813">Transport</keyword>
<dbReference type="InterPro" id="IPR000515">
    <property type="entry name" value="MetI-like"/>
</dbReference>
<dbReference type="GO" id="GO:0005886">
    <property type="term" value="C:plasma membrane"/>
    <property type="evidence" value="ECO:0007669"/>
    <property type="project" value="UniProtKB-SubCell"/>
</dbReference>